<dbReference type="SUPFAM" id="SSF55874">
    <property type="entry name" value="ATPase domain of HSP90 chaperone/DNA topoisomerase II/histidine kinase"/>
    <property type="match status" value="1"/>
</dbReference>
<feature type="domain" description="Histidine kinase/HSP90-like ATPase" evidence="3">
    <location>
        <begin position="41"/>
        <end position="162"/>
    </location>
</feature>
<dbReference type="Proteomes" id="UP000473014">
    <property type="component" value="Unassembled WGS sequence"/>
</dbReference>
<name>A0A6G2BIL4_9ACTN</name>
<dbReference type="PANTHER" id="PTHR35526">
    <property type="entry name" value="ANTI-SIGMA-F FACTOR RSBW-RELATED"/>
    <property type="match status" value="1"/>
</dbReference>
<dbReference type="OrthoDB" id="3852126at2"/>
<keyword evidence="5" id="KW-1185">Reference proteome</keyword>
<dbReference type="AlphaFoldDB" id="A0A6G2BIL4"/>
<dbReference type="InterPro" id="IPR003594">
    <property type="entry name" value="HATPase_dom"/>
</dbReference>
<evidence type="ECO:0000313" key="4">
    <source>
        <dbReference type="EMBL" id="MTE21732.1"/>
    </source>
</evidence>
<dbReference type="EMBL" id="WIXO01000001">
    <property type="protein sequence ID" value="MTE21732.1"/>
    <property type="molecule type" value="Genomic_DNA"/>
</dbReference>
<sequence length="180" mass="19055">MEIRGDVSPEQAGRTPMPAPDRRLARPRPYEGTWRFTVPVRDVSVPQVRHAVRDLLLRRRVPLSGDVLHGLMLIVSELVTNAVRHAALLSTEIGVEVAVGADRVRVGVEDGHPYRPAALAFAPSQEHLGGRGLLLVKATVAEVGGSCEVEQTASGGKVVWATLPLPSPVPPASGPVPGVG</sequence>
<evidence type="ECO:0000313" key="5">
    <source>
        <dbReference type="Proteomes" id="UP000473014"/>
    </source>
</evidence>
<gene>
    <name evidence="4" type="ORF">F0L17_21975</name>
</gene>
<accession>A0A6G2BIL4</accession>
<evidence type="ECO:0000256" key="2">
    <source>
        <dbReference type="SAM" id="MobiDB-lite"/>
    </source>
</evidence>
<protein>
    <submittedName>
        <fullName evidence="4">ATP-binding protein</fullName>
    </submittedName>
</protein>
<proteinExistence type="predicted"/>
<dbReference type="Pfam" id="PF13581">
    <property type="entry name" value="HATPase_c_2"/>
    <property type="match status" value="1"/>
</dbReference>
<evidence type="ECO:0000259" key="3">
    <source>
        <dbReference type="Pfam" id="PF13581"/>
    </source>
</evidence>
<dbReference type="InterPro" id="IPR036890">
    <property type="entry name" value="HATPase_C_sf"/>
</dbReference>
<reference evidence="4 5" key="1">
    <citation type="submission" date="2019-11" db="EMBL/GenBank/DDBJ databases">
        <authorList>
            <person name="Yuan L."/>
        </authorList>
    </citation>
    <scope>NUCLEOTIDE SEQUENCE [LARGE SCALE GENOMIC DNA]</scope>
    <source>
        <strain evidence="4 5">TRM43335</strain>
    </source>
</reference>
<dbReference type="RefSeq" id="WP_155072416.1">
    <property type="nucleotide sequence ID" value="NZ_WIXO01000001.1"/>
</dbReference>
<comment type="caution">
    <text evidence="4">The sequence shown here is derived from an EMBL/GenBank/DDBJ whole genome shotgun (WGS) entry which is preliminary data.</text>
</comment>
<keyword evidence="4" id="KW-0547">Nucleotide-binding</keyword>
<organism evidence="4 5">
    <name type="scientific">Streptomyces taklimakanensis</name>
    <dbReference type="NCBI Taxonomy" id="2569853"/>
    <lineage>
        <taxon>Bacteria</taxon>
        <taxon>Bacillati</taxon>
        <taxon>Actinomycetota</taxon>
        <taxon>Actinomycetes</taxon>
        <taxon>Kitasatosporales</taxon>
        <taxon>Streptomycetaceae</taxon>
        <taxon>Streptomyces</taxon>
    </lineage>
</organism>
<dbReference type="InterPro" id="IPR050267">
    <property type="entry name" value="Anti-sigma-factor_SerPK"/>
</dbReference>
<keyword evidence="1" id="KW-0723">Serine/threonine-protein kinase</keyword>
<dbReference type="Gene3D" id="3.30.565.10">
    <property type="entry name" value="Histidine kinase-like ATPase, C-terminal domain"/>
    <property type="match status" value="1"/>
</dbReference>
<keyword evidence="4" id="KW-0067">ATP-binding</keyword>
<keyword evidence="1" id="KW-0418">Kinase</keyword>
<feature type="region of interest" description="Disordered" evidence="2">
    <location>
        <begin position="1"/>
        <end position="26"/>
    </location>
</feature>
<dbReference type="PANTHER" id="PTHR35526:SF3">
    <property type="entry name" value="ANTI-SIGMA-F FACTOR RSBW"/>
    <property type="match status" value="1"/>
</dbReference>
<dbReference type="CDD" id="cd16936">
    <property type="entry name" value="HATPase_RsbW-like"/>
    <property type="match status" value="1"/>
</dbReference>
<dbReference type="GO" id="GO:0005524">
    <property type="term" value="F:ATP binding"/>
    <property type="evidence" value="ECO:0007669"/>
    <property type="project" value="UniProtKB-KW"/>
</dbReference>
<keyword evidence="1" id="KW-0808">Transferase</keyword>
<dbReference type="GO" id="GO:0004674">
    <property type="term" value="F:protein serine/threonine kinase activity"/>
    <property type="evidence" value="ECO:0007669"/>
    <property type="project" value="UniProtKB-KW"/>
</dbReference>
<evidence type="ECO:0000256" key="1">
    <source>
        <dbReference type="ARBA" id="ARBA00022527"/>
    </source>
</evidence>